<comment type="subcellular location">
    <subcellularLocation>
        <location evidence="9">Cytoplasm</location>
    </subcellularLocation>
</comment>
<dbReference type="FunFam" id="3.40.50.620:FF:000003">
    <property type="entry name" value="Leucine--tRNA ligase"/>
    <property type="match status" value="1"/>
</dbReference>
<evidence type="ECO:0000259" key="14">
    <source>
        <dbReference type="Pfam" id="PF13603"/>
    </source>
</evidence>
<comment type="caution">
    <text evidence="9">Lacks conserved residue(s) required for the propagation of feature annotation.</text>
</comment>
<dbReference type="PANTHER" id="PTHR43740">
    <property type="entry name" value="LEUCYL-TRNA SYNTHETASE"/>
    <property type="match status" value="1"/>
</dbReference>
<reference evidence="15 16" key="1">
    <citation type="journal article" date="2015" name="Nature">
        <title>rRNA introns, odd ribosomes, and small enigmatic genomes across a large radiation of phyla.</title>
        <authorList>
            <person name="Brown C.T."/>
            <person name="Hug L.A."/>
            <person name="Thomas B.C."/>
            <person name="Sharon I."/>
            <person name="Castelle C.J."/>
            <person name="Singh A."/>
            <person name="Wilkins M.J."/>
            <person name="Williams K.H."/>
            <person name="Banfield J.F."/>
        </authorList>
    </citation>
    <scope>NUCLEOTIDE SEQUENCE [LARGE SCALE GENOMIC DNA]</scope>
</reference>
<dbReference type="Proteomes" id="UP000033861">
    <property type="component" value="Unassembled WGS sequence"/>
</dbReference>
<dbReference type="SUPFAM" id="SSF50677">
    <property type="entry name" value="ValRS/IleRS/LeuRS editing domain"/>
    <property type="match status" value="1"/>
</dbReference>
<evidence type="ECO:0000256" key="5">
    <source>
        <dbReference type="ARBA" id="ARBA00022840"/>
    </source>
</evidence>
<dbReference type="InterPro" id="IPR002302">
    <property type="entry name" value="Leu-tRNA-ligase"/>
</dbReference>
<feature type="domain" description="Methionyl/Valyl/Leucyl/Isoleucyl-tRNA synthetase anticodon-binding" evidence="12">
    <location>
        <begin position="621"/>
        <end position="739"/>
    </location>
</feature>
<comment type="similarity">
    <text evidence="1 9 10">Belongs to the class-I aminoacyl-tRNA synthetase family.</text>
</comment>
<evidence type="ECO:0000313" key="15">
    <source>
        <dbReference type="EMBL" id="KKT46600.1"/>
    </source>
</evidence>
<keyword evidence="7 9" id="KW-0030">Aminoacyl-tRNA synthetase</keyword>
<dbReference type="GO" id="GO:0004823">
    <property type="term" value="F:leucine-tRNA ligase activity"/>
    <property type="evidence" value="ECO:0007669"/>
    <property type="project" value="UniProtKB-UniRule"/>
</dbReference>
<comment type="caution">
    <text evidence="15">The sequence shown here is derived from an EMBL/GenBank/DDBJ whole genome shotgun (WGS) entry which is preliminary data.</text>
</comment>
<dbReference type="GO" id="GO:0002161">
    <property type="term" value="F:aminoacyl-tRNA deacylase activity"/>
    <property type="evidence" value="ECO:0007669"/>
    <property type="project" value="InterPro"/>
</dbReference>
<dbReference type="Gene3D" id="1.10.730.10">
    <property type="entry name" value="Isoleucyl-tRNA Synthetase, Domain 1"/>
    <property type="match status" value="1"/>
</dbReference>
<dbReference type="SUPFAM" id="SSF47323">
    <property type="entry name" value="Anticodon-binding domain of a subclass of class I aminoacyl-tRNA synthetases"/>
    <property type="match status" value="1"/>
</dbReference>
<evidence type="ECO:0000256" key="8">
    <source>
        <dbReference type="ARBA" id="ARBA00047469"/>
    </source>
</evidence>
<dbReference type="InterPro" id="IPR025709">
    <property type="entry name" value="Leu_tRNA-synth_edit"/>
</dbReference>
<dbReference type="PANTHER" id="PTHR43740:SF2">
    <property type="entry name" value="LEUCINE--TRNA LIGASE, MITOCHONDRIAL"/>
    <property type="match status" value="1"/>
</dbReference>
<dbReference type="InterPro" id="IPR014729">
    <property type="entry name" value="Rossmann-like_a/b/a_fold"/>
</dbReference>
<evidence type="ECO:0000256" key="1">
    <source>
        <dbReference type="ARBA" id="ARBA00005594"/>
    </source>
</evidence>
<dbReference type="InterPro" id="IPR009008">
    <property type="entry name" value="Val/Leu/Ile-tRNA-synth_edit"/>
</dbReference>
<dbReference type="Pfam" id="PF00133">
    <property type="entry name" value="tRNA-synt_1"/>
    <property type="match status" value="1"/>
</dbReference>
<feature type="domain" description="Aminoacyl-tRNA synthetase class Ia" evidence="11">
    <location>
        <begin position="383"/>
        <end position="579"/>
    </location>
</feature>
<dbReference type="InterPro" id="IPR013155">
    <property type="entry name" value="M/V/L/I-tRNA-synth_anticd-bd"/>
</dbReference>
<sequence length="775" mass="88869">MAAYDFKEIEAKWNSRYEEFEGYEGVDFKEGKEKFFMLTEFPYPSGSGLHVGHAFSMTGADVYARFMRMNGKNVMFPMGWDAFGLPTENYAIKTGIKPQEATKENTEMYKRQMKQMGFSFDWKREINTTLPDYYKWTQWIFVKLFEKGLAEKQEIAINWCPKDKIGLANEEVINGKCERCGTQVERRTQSQWVVKITAYADRLIEGLKNTEFIEKVKAAQINWIDRKEGAKIIFKLADGSDELEVFTTRPDTLEGATFMVISPEHKIVERVMDDQLVAGYVEEAKKKSDMERAELNKEKTGVFSGLYAINPLTQKEIPVWIADYVLSSYGTGAIMSVPSHDERDGEFAKKYNLEINWTYQPDMGMIDRIENEGWGKKAVNYHLRDWIFSRQHYWGEPIPMVYCEKDGWVSVPEDQLPVILPEIEKYQPTDNGESPLANIPEWVKTVCPRCGSYATRETDTMPNWAGSDWYFLRFCDPKNENVLADMEKMKYWLPVDIYVGGDEHNTLHLLYSRFIYQFLWDLGVVPNEYPEPYKKRLSHGIILGPDGNKMSKSKENVILPDVVANAHGADTLRAYMMFMGPFDATMTWNESSLLGVKRFLDRFYKYVGEKIKEGQGGVESDREIKVVINRLVSEVGADLESFKFNTTIAKIMTALNRLEEGGNISNDDLKKLVQVLSPIAPFVAEDLWENLGGEFSIHGSVWPSHDKQYLVDETVTVSVQVNGKLRGTIVVSPDAEEPVVRELAEKQERISGYLTKGEVKKVIYIQGKTINFVVG</sequence>
<accession>A0A0G1HI65</accession>
<evidence type="ECO:0000256" key="6">
    <source>
        <dbReference type="ARBA" id="ARBA00022917"/>
    </source>
</evidence>
<dbReference type="EMBL" id="LCHZ01000011">
    <property type="protein sequence ID" value="KKT46600.1"/>
    <property type="molecule type" value="Genomic_DNA"/>
</dbReference>
<dbReference type="GO" id="GO:0005829">
    <property type="term" value="C:cytosol"/>
    <property type="evidence" value="ECO:0007669"/>
    <property type="project" value="TreeGrafter"/>
</dbReference>
<gene>
    <name evidence="9" type="primary">leuS</name>
    <name evidence="15" type="ORF">UW35_C0011G0011</name>
</gene>
<keyword evidence="4 9" id="KW-0547">Nucleotide-binding</keyword>
<evidence type="ECO:0000259" key="12">
    <source>
        <dbReference type="Pfam" id="PF08264"/>
    </source>
</evidence>
<dbReference type="PATRIC" id="fig|1618404.3.peg.367"/>
<keyword evidence="2 9" id="KW-0963">Cytoplasm</keyword>
<keyword evidence="3 9" id="KW-0436">Ligase</keyword>
<dbReference type="InterPro" id="IPR009080">
    <property type="entry name" value="tRNAsynth_Ia_anticodon-bd"/>
</dbReference>
<dbReference type="STRING" id="1618404.UW35_C0011G0011"/>
<feature type="domain" description="Leucyl-tRNA synthetase editing" evidence="14">
    <location>
        <begin position="222"/>
        <end position="364"/>
    </location>
</feature>
<dbReference type="HAMAP" id="MF_00049_B">
    <property type="entry name" value="Leu_tRNA_synth_B"/>
    <property type="match status" value="1"/>
</dbReference>
<name>A0A0G1HI65_9BACT</name>
<dbReference type="Pfam" id="PF09334">
    <property type="entry name" value="tRNA-synt_1g"/>
    <property type="match status" value="1"/>
</dbReference>
<dbReference type="GO" id="GO:0006429">
    <property type="term" value="P:leucyl-tRNA aminoacylation"/>
    <property type="evidence" value="ECO:0007669"/>
    <property type="project" value="UniProtKB-UniRule"/>
</dbReference>
<evidence type="ECO:0000259" key="11">
    <source>
        <dbReference type="Pfam" id="PF00133"/>
    </source>
</evidence>
<keyword evidence="5 9" id="KW-0067">ATP-binding</keyword>
<feature type="binding site" evidence="9">
    <location>
        <position position="552"/>
    </location>
    <ligand>
        <name>ATP</name>
        <dbReference type="ChEBI" id="CHEBI:30616"/>
    </ligand>
</feature>
<dbReference type="AlphaFoldDB" id="A0A0G1HI65"/>
<organism evidence="15 16">
    <name type="scientific">Candidatus Collierbacteria bacterium GW2011_GWF2_44_15</name>
    <dbReference type="NCBI Taxonomy" id="1618404"/>
    <lineage>
        <taxon>Bacteria</taxon>
        <taxon>Candidatus Collieribacteriota</taxon>
    </lineage>
</organism>
<evidence type="ECO:0000256" key="4">
    <source>
        <dbReference type="ARBA" id="ARBA00022741"/>
    </source>
</evidence>
<proteinExistence type="inferred from homology"/>
<dbReference type="CDD" id="cd00812">
    <property type="entry name" value="LeuRS_core"/>
    <property type="match status" value="1"/>
</dbReference>
<dbReference type="Pfam" id="PF13603">
    <property type="entry name" value="tRNA-synt_1_2"/>
    <property type="match status" value="1"/>
</dbReference>
<dbReference type="Pfam" id="PF08264">
    <property type="entry name" value="Anticodon_1"/>
    <property type="match status" value="1"/>
</dbReference>
<evidence type="ECO:0000256" key="9">
    <source>
        <dbReference type="HAMAP-Rule" id="MF_00049"/>
    </source>
</evidence>
<dbReference type="GO" id="GO:0005524">
    <property type="term" value="F:ATP binding"/>
    <property type="evidence" value="ECO:0007669"/>
    <property type="project" value="UniProtKB-UniRule"/>
</dbReference>
<evidence type="ECO:0000256" key="10">
    <source>
        <dbReference type="RuleBase" id="RU363039"/>
    </source>
</evidence>
<feature type="domain" description="Methionyl/Leucyl tRNA synthetase" evidence="13">
    <location>
        <begin position="39"/>
        <end position="190"/>
    </location>
</feature>
<protein>
    <recommendedName>
        <fullName evidence="9">Leucine--tRNA ligase</fullName>
        <ecNumber evidence="9">6.1.1.4</ecNumber>
    </recommendedName>
    <alternativeName>
        <fullName evidence="9">Leucyl-tRNA synthetase</fullName>
        <shortName evidence="9">LeuRS</shortName>
    </alternativeName>
</protein>
<dbReference type="InterPro" id="IPR002300">
    <property type="entry name" value="aa-tRNA-synth_Ia"/>
</dbReference>
<evidence type="ECO:0000259" key="13">
    <source>
        <dbReference type="Pfam" id="PF09334"/>
    </source>
</evidence>
<dbReference type="SUPFAM" id="SSF52374">
    <property type="entry name" value="Nucleotidylyl transferase"/>
    <property type="match status" value="1"/>
</dbReference>
<dbReference type="FunFam" id="3.40.50.620:FF:000056">
    <property type="entry name" value="Leucine--tRNA ligase"/>
    <property type="match status" value="1"/>
</dbReference>
<comment type="catalytic activity">
    <reaction evidence="8 9">
        <text>tRNA(Leu) + L-leucine + ATP = L-leucyl-tRNA(Leu) + AMP + diphosphate</text>
        <dbReference type="Rhea" id="RHEA:11688"/>
        <dbReference type="Rhea" id="RHEA-COMP:9613"/>
        <dbReference type="Rhea" id="RHEA-COMP:9622"/>
        <dbReference type="ChEBI" id="CHEBI:30616"/>
        <dbReference type="ChEBI" id="CHEBI:33019"/>
        <dbReference type="ChEBI" id="CHEBI:57427"/>
        <dbReference type="ChEBI" id="CHEBI:78442"/>
        <dbReference type="ChEBI" id="CHEBI:78494"/>
        <dbReference type="ChEBI" id="CHEBI:456215"/>
        <dbReference type="EC" id="6.1.1.4"/>
    </reaction>
</comment>
<evidence type="ECO:0000256" key="3">
    <source>
        <dbReference type="ARBA" id="ARBA00022598"/>
    </source>
</evidence>
<dbReference type="InterPro" id="IPR015413">
    <property type="entry name" value="Methionyl/Leucyl_tRNA_Synth"/>
</dbReference>
<keyword evidence="6 9" id="KW-0648">Protein biosynthesis</keyword>
<dbReference type="Gene3D" id="3.40.50.620">
    <property type="entry name" value="HUPs"/>
    <property type="match status" value="2"/>
</dbReference>
<feature type="short sequence motif" description="'KMSKS' region" evidence="9">
    <location>
        <begin position="549"/>
        <end position="553"/>
    </location>
</feature>
<dbReference type="EC" id="6.1.1.4" evidence="9"/>
<evidence type="ECO:0000256" key="7">
    <source>
        <dbReference type="ARBA" id="ARBA00023146"/>
    </source>
</evidence>
<evidence type="ECO:0000313" key="16">
    <source>
        <dbReference type="Proteomes" id="UP000033861"/>
    </source>
</evidence>
<evidence type="ECO:0000256" key="2">
    <source>
        <dbReference type="ARBA" id="ARBA00022490"/>
    </source>
</evidence>
<dbReference type="FunFam" id="1.10.730.10:FF:000002">
    <property type="entry name" value="Leucine--tRNA ligase"/>
    <property type="match status" value="1"/>
</dbReference>
<dbReference type="Gene3D" id="3.10.20.590">
    <property type="match status" value="1"/>
</dbReference>
<dbReference type="PRINTS" id="PR00985">
    <property type="entry name" value="TRNASYNTHLEU"/>
</dbReference>